<gene>
    <name evidence="1" type="ORF">MANES_S109100</name>
</gene>
<accession>A0A199U8Y1</accession>
<protein>
    <submittedName>
        <fullName evidence="1">Uncharacterized protein</fullName>
    </submittedName>
</protein>
<evidence type="ECO:0000313" key="1">
    <source>
        <dbReference type="EMBL" id="OAY21200.1"/>
    </source>
</evidence>
<proteinExistence type="predicted"/>
<name>A0A199U8Y1_MANES</name>
<sequence length="38" mass="4164">MPFKDILPTPMPALPLVTNGRAFPVPAHIIRARLNQGI</sequence>
<dbReference type="EMBL" id="KV452021">
    <property type="protein sequence ID" value="OAY21200.1"/>
    <property type="molecule type" value="Genomic_DNA"/>
</dbReference>
<reference evidence="1" key="1">
    <citation type="submission" date="2016-02" db="EMBL/GenBank/DDBJ databases">
        <title>WGS assembly of Manihot esculenta.</title>
        <authorList>
            <person name="Bredeson J.V."/>
            <person name="Prochnik S.E."/>
            <person name="Lyons J.B."/>
            <person name="Schmutz J."/>
            <person name="Grimwood J."/>
            <person name="Vrebalov J."/>
            <person name="Bart R.S."/>
            <person name="Amuge T."/>
            <person name="Ferguson M.E."/>
            <person name="Green R."/>
            <person name="Putnam N."/>
            <person name="Stites J."/>
            <person name="Rounsley S."/>
            <person name="Rokhsar D.S."/>
        </authorList>
    </citation>
    <scope>NUCLEOTIDE SEQUENCE [LARGE SCALE GENOMIC DNA]</scope>
    <source>
        <tissue evidence="1">Leaf</tissue>
    </source>
</reference>
<organism evidence="1">
    <name type="scientific">Manihot esculenta</name>
    <name type="common">Cassava</name>
    <name type="synonym">Jatropha manihot</name>
    <dbReference type="NCBI Taxonomy" id="3983"/>
    <lineage>
        <taxon>Eukaryota</taxon>
        <taxon>Viridiplantae</taxon>
        <taxon>Streptophyta</taxon>
        <taxon>Embryophyta</taxon>
        <taxon>Tracheophyta</taxon>
        <taxon>Spermatophyta</taxon>
        <taxon>Magnoliopsida</taxon>
        <taxon>eudicotyledons</taxon>
        <taxon>Gunneridae</taxon>
        <taxon>Pentapetalae</taxon>
        <taxon>rosids</taxon>
        <taxon>fabids</taxon>
        <taxon>Malpighiales</taxon>
        <taxon>Euphorbiaceae</taxon>
        <taxon>Crotonoideae</taxon>
        <taxon>Manihoteae</taxon>
        <taxon>Manihot</taxon>
    </lineage>
</organism>
<dbReference type="AlphaFoldDB" id="A0A199U8Y1"/>